<evidence type="ECO:0000313" key="3">
    <source>
        <dbReference type="EMBL" id="AZS70001.1"/>
    </source>
</evidence>
<gene>
    <name evidence="3" type="ORF">DDE74_02675</name>
</gene>
<dbReference type="InterPro" id="IPR045175">
    <property type="entry name" value="M28_fam"/>
</dbReference>
<evidence type="ECO:0000313" key="4">
    <source>
        <dbReference type="Proteomes" id="UP000275579"/>
    </source>
</evidence>
<dbReference type="InterPro" id="IPR036412">
    <property type="entry name" value="HAD-like_sf"/>
</dbReference>
<protein>
    <submittedName>
        <fullName evidence="3">Zn-dependent exopeptidase M28</fullName>
    </submittedName>
</protein>
<dbReference type="InterPro" id="IPR023214">
    <property type="entry name" value="HAD_sf"/>
</dbReference>
<dbReference type="GO" id="GO:0008235">
    <property type="term" value="F:metalloexopeptidase activity"/>
    <property type="evidence" value="ECO:0007669"/>
    <property type="project" value="InterPro"/>
</dbReference>
<dbReference type="GO" id="GO:0006508">
    <property type="term" value="P:proteolysis"/>
    <property type="evidence" value="ECO:0007669"/>
    <property type="project" value="InterPro"/>
</dbReference>
<sequence length="641" mass="65756">MTVLFFDIGETLADASIGADGALTLRPRPRVFDVLDASAGMRKGILSNPGTGEAARARAVAALHAAFAGRFTDDGLLHWGAKTSRGIFDGAVASAGVGADDCVFVGEDPDERAFAREAGMRAAAHPVFTFAAVEGRPVFWARIEVPANRSLADLEAIAHTGEVVPVHVASAHLVLVMATARGVGALEQGGFTADLRGEVAETAAFLMRDDRPVSLPEALTHVSGTAKETAEATLRAAAAFTFIAGALDGPEQSVVSLGPAPGGVYVAAAAGTPIEDLHIAEAKPGHTERLLPDPALLSRPGEAQVEGFADEFANGVPSPETVAAVRAAITPAAMRGHVARISGIDPLVEGDPLKVRSRDAASPDNALVVSALARRLHDLGLTVRRHEFSWRGRRLSNVEAEFPGAAADSAVLVTAHLDSTAARGEFFDSSGRPRPYDPALDPAPGADDDGSGTAAVLATAECLSAMIAEGRAPARTIRFVLFNAEEQGLVGSKAYARAAAAAGDRIVGVLQMDMIAGFQGGTRTMEIHTGSSVPGPVVGASDALGGLVAQAAPAVAADFSLQALAGSGDPAAGRSDHASFHERGWAAAAVCENFFDDTAPATGTRQYHKPGDTLLDEDHDTDYAAAIARTVAAAALTLAGL</sequence>
<reference evidence="3 4" key="1">
    <citation type="submission" date="2018-04" db="EMBL/GenBank/DDBJ databases">
        <title>Complete genome sequences of Streptomyces lydicus strain WYEC and characterization of antagonistic properties of biological control agents.</title>
        <authorList>
            <person name="Mariita R.M."/>
            <person name="Sello J.K."/>
        </authorList>
    </citation>
    <scope>NUCLEOTIDE SEQUENCE [LARGE SCALE GENOMIC DNA]</scope>
    <source>
        <strain evidence="3 4">WYEC 108</strain>
    </source>
</reference>
<dbReference type="PANTHER" id="PTHR12147">
    <property type="entry name" value="METALLOPEPTIDASE M28 FAMILY MEMBER"/>
    <property type="match status" value="1"/>
</dbReference>
<feature type="region of interest" description="Disordered" evidence="1">
    <location>
        <begin position="426"/>
        <end position="451"/>
    </location>
</feature>
<dbReference type="SUPFAM" id="SSF56784">
    <property type="entry name" value="HAD-like"/>
    <property type="match status" value="1"/>
</dbReference>
<dbReference type="Proteomes" id="UP000275579">
    <property type="component" value="Chromosome"/>
</dbReference>
<dbReference type="InterPro" id="IPR007484">
    <property type="entry name" value="Peptidase_M28"/>
</dbReference>
<evidence type="ECO:0000256" key="1">
    <source>
        <dbReference type="SAM" id="MobiDB-lite"/>
    </source>
</evidence>
<dbReference type="Gene3D" id="3.40.630.10">
    <property type="entry name" value="Zn peptidases"/>
    <property type="match status" value="1"/>
</dbReference>
<dbReference type="Pfam" id="PF04389">
    <property type="entry name" value="Peptidase_M28"/>
    <property type="match status" value="1"/>
</dbReference>
<dbReference type="Gene3D" id="3.40.50.1000">
    <property type="entry name" value="HAD superfamily/HAD-like"/>
    <property type="match status" value="1"/>
</dbReference>
<proteinExistence type="predicted"/>
<accession>A0A3S9Y4R5</accession>
<feature type="domain" description="Peptidase M28" evidence="2">
    <location>
        <begin position="397"/>
        <end position="632"/>
    </location>
</feature>
<dbReference type="SUPFAM" id="SSF53187">
    <property type="entry name" value="Zn-dependent exopeptidases"/>
    <property type="match status" value="1"/>
</dbReference>
<name>A0A3S9Y4R5_9ACTN</name>
<feature type="compositionally biased region" description="Low complexity" evidence="1">
    <location>
        <begin position="437"/>
        <end position="451"/>
    </location>
</feature>
<dbReference type="EMBL" id="CP029042">
    <property type="protein sequence ID" value="AZS70001.1"/>
    <property type="molecule type" value="Genomic_DNA"/>
</dbReference>
<dbReference type="AlphaFoldDB" id="A0A3S9Y4R5"/>
<dbReference type="PANTHER" id="PTHR12147:SF26">
    <property type="entry name" value="PEPTIDASE M28 DOMAIN-CONTAINING PROTEIN"/>
    <property type="match status" value="1"/>
</dbReference>
<organism evidence="3 4">
    <name type="scientific">Streptomyces lydicus</name>
    <dbReference type="NCBI Taxonomy" id="47763"/>
    <lineage>
        <taxon>Bacteria</taxon>
        <taxon>Bacillati</taxon>
        <taxon>Actinomycetota</taxon>
        <taxon>Actinomycetes</taxon>
        <taxon>Kitasatosporales</taxon>
        <taxon>Streptomycetaceae</taxon>
        <taxon>Streptomyces</taxon>
    </lineage>
</organism>
<evidence type="ECO:0000259" key="2">
    <source>
        <dbReference type="Pfam" id="PF04389"/>
    </source>
</evidence>